<accession>A0A9P1M7B6</accession>
<comment type="caution">
    <text evidence="5">The sequence shown here is derived from an EMBL/GenBank/DDBJ whole genome shotgun (WGS) entry which is preliminary data.</text>
</comment>
<dbReference type="GO" id="GO:0048039">
    <property type="term" value="F:ubiquinone binding"/>
    <property type="evidence" value="ECO:0007669"/>
    <property type="project" value="InterPro"/>
</dbReference>
<dbReference type="InterPro" id="IPR005031">
    <property type="entry name" value="COQ10_START"/>
</dbReference>
<dbReference type="AlphaFoldDB" id="A0A9P1M7B6"/>
<proteinExistence type="inferred from homology"/>
<comment type="subunit">
    <text evidence="2">Interacts with coenzyme Q.</text>
</comment>
<reference evidence="5" key="1">
    <citation type="submission" date="2022-11" db="EMBL/GenBank/DDBJ databases">
        <authorList>
            <person name="Scott C."/>
            <person name="Bruce N."/>
        </authorList>
    </citation>
    <scope>NUCLEOTIDE SEQUENCE</scope>
</reference>
<dbReference type="PANTHER" id="PTHR12901">
    <property type="entry name" value="SPERM PROTEIN HOMOLOG"/>
    <property type="match status" value="1"/>
</dbReference>
<dbReference type="CDD" id="cd07813">
    <property type="entry name" value="COQ10p_like"/>
    <property type="match status" value="1"/>
</dbReference>
<dbReference type="InterPro" id="IPR023393">
    <property type="entry name" value="START-like_dom_sf"/>
</dbReference>
<dbReference type="GO" id="GO:0005739">
    <property type="term" value="C:mitochondrion"/>
    <property type="evidence" value="ECO:0007669"/>
    <property type="project" value="TreeGrafter"/>
</dbReference>
<dbReference type="Gene3D" id="3.30.530.20">
    <property type="match status" value="1"/>
</dbReference>
<dbReference type="Proteomes" id="UP000838763">
    <property type="component" value="Unassembled WGS sequence"/>
</dbReference>
<evidence type="ECO:0000256" key="3">
    <source>
        <dbReference type="ARBA" id="ARBA00024947"/>
    </source>
</evidence>
<gene>
    <name evidence="5" type="ORF">PPNO1_LOCUS262</name>
</gene>
<protein>
    <recommendedName>
        <fullName evidence="4">Coenzyme Q-binding protein COQ10 START domain-containing protein</fullName>
    </recommendedName>
</protein>
<organism evidence="5 6">
    <name type="scientific">Parascedosporium putredinis</name>
    <dbReference type="NCBI Taxonomy" id="1442378"/>
    <lineage>
        <taxon>Eukaryota</taxon>
        <taxon>Fungi</taxon>
        <taxon>Dikarya</taxon>
        <taxon>Ascomycota</taxon>
        <taxon>Pezizomycotina</taxon>
        <taxon>Sordariomycetes</taxon>
        <taxon>Hypocreomycetidae</taxon>
        <taxon>Microascales</taxon>
        <taxon>Microascaceae</taxon>
        <taxon>Parascedosporium</taxon>
    </lineage>
</organism>
<comment type="similarity">
    <text evidence="1">Belongs to the COQ10 family.</text>
</comment>
<name>A0A9P1M7B6_9PEZI</name>
<dbReference type="PANTHER" id="PTHR12901:SF10">
    <property type="entry name" value="COENZYME Q-BINDING PROTEIN COQ10, MITOCHONDRIAL"/>
    <property type="match status" value="1"/>
</dbReference>
<comment type="function">
    <text evidence="3">Required for the function of coenzyme Q in the respiratory chain. May serve as a chaperone or may be involved in the transport of Q6 from its site of synthesis to the catalytic sites of the respiratory complexes.</text>
</comment>
<evidence type="ECO:0000256" key="2">
    <source>
        <dbReference type="ARBA" id="ARBA00011814"/>
    </source>
</evidence>
<keyword evidence="6" id="KW-1185">Reference proteome</keyword>
<evidence type="ECO:0000313" key="6">
    <source>
        <dbReference type="Proteomes" id="UP000838763"/>
    </source>
</evidence>
<dbReference type="Pfam" id="PF03364">
    <property type="entry name" value="Polyketide_cyc"/>
    <property type="match status" value="1"/>
</dbReference>
<dbReference type="EMBL" id="CALLCH030000001">
    <property type="protein sequence ID" value="CAI4210459.1"/>
    <property type="molecule type" value="Genomic_DNA"/>
</dbReference>
<dbReference type="GO" id="GO:0045333">
    <property type="term" value="P:cellular respiration"/>
    <property type="evidence" value="ECO:0007669"/>
    <property type="project" value="InterPro"/>
</dbReference>
<dbReference type="OrthoDB" id="292693at2759"/>
<dbReference type="SUPFAM" id="SSF55961">
    <property type="entry name" value="Bet v1-like"/>
    <property type="match status" value="1"/>
</dbReference>
<dbReference type="InterPro" id="IPR044996">
    <property type="entry name" value="COQ10-like"/>
</dbReference>
<feature type="domain" description="Coenzyme Q-binding protein COQ10 START" evidence="4">
    <location>
        <begin position="64"/>
        <end position="201"/>
    </location>
</feature>
<evidence type="ECO:0000313" key="5">
    <source>
        <dbReference type="EMBL" id="CAI4210459.1"/>
    </source>
</evidence>
<evidence type="ECO:0000256" key="1">
    <source>
        <dbReference type="ARBA" id="ARBA00006885"/>
    </source>
</evidence>
<sequence>MPIQNEAQVVAQTRKSQAQPCSFSCAPPPRTLLLPSLSSSRRAFITLPGTSPAPQVLTASRLLPYPTGPLYDIISDVDSYASFVPFCSSSASPTATLRVGWGGFQDSFTSRLDCVPGSVVEAVSGSAARLIADPGRRLSTGNSAVLKSLSTRWTLEPRTVAGAEGAEVNLTIRFEFANPLYAAVSSAVSETVAAKMIEAFESHARKILGREAPARGLL</sequence>
<evidence type="ECO:0000259" key="4">
    <source>
        <dbReference type="Pfam" id="PF03364"/>
    </source>
</evidence>